<dbReference type="InterPro" id="IPR039975">
    <property type="entry name" value="IFT52"/>
</dbReference>
<dbReference type="PANTHER" id="PTHR12969:SF7">
    <property type="entry name" value="INTRAFLAGELLAR TRANSPORT PROTEIN 52 HOMOLOG"/>
    <property type="match status" value="1"/>
</dbReference>
<evidence type="ECO:0000313" key="6">
    <source>
        <dbReference type="Proteomes" id="UP001642409"/>
    </source>
</evidence>
<evidence type="ECO:0000259" key="1">
    <source>
        <dbReference type="Pfam" id="PF23352"/>
    </source>
</evidence>
<dbReference type="AlphaFoldDB" id="A0AA86UUC8"/>
<accession>A0AA86UUC8</accession>
<dbReference type="Gene3D" id="6.10.250.2800">
    <property type="match status" value="1"/>
</dbReference>
<dbReference type="Pfam" id="PF23355">
    <property type="entry name" value="IFT52_GIFT"/>
    <property type="match status" value="1"/>
</dbReference>
<dbReference type="GO" id="GO:0030992">
    <property type="term" value="C:intraciliary transport particle B"/>
    <property type="evidence" value="ECO:0007669"/>
    <property type="project" value="TreeGrafter"/>
</dbReference>
<evidence type="ECO:0000313" key="5">
    <source>
        <dbReference type="EMBL" id="CAL6024386.1"/>
    </source>
</evidence>
<dbReference type="Proteomes" id="UP001642409">
    <property type="component" value="Unassembled WGS sequence"/>
</dbReference>
<dbReference type="InterPro" id="IPR055460">
    <property type="entry name" value="IFT52_central"/>
</dbReference>
<name>A0AA86UUC8_9EUKA</name>
<evidence type="ECO:0000313" key="4">
    <source>
        <dbReference type="EMBL" id="CAL6022800.1"/>
    </source>
</evidence>
<gene>
    <name evidence="4" type="ORF">HINF_LOCUS28819</name>
    <name evidence="5" type="ORF">HINF_LOCUS29593</name>
    <name evidence="3" type="ORF">HINF_LOCUS52606</name>
</gene>
<feature type="domain" description="IFT52 GIFT" evidence="2">
    <location>
        <begin position="14"/>
        <end position="234"/>
    </location>
</feature>
<comment type="caution">
    <text evidence="3">The sequence shown here is derived from an EMBL/GenBank/DDBJ whole genome shotgun (WGS) entry which is preliminary data.</text>
</comment>
<keyword evidence="6" id="KW-1185">Reference proteome</keyword>
<dbReference type="GO" id="GO:0005929">
    <property type="term" value="C:cilium"/>
    <property type="evidence" value="ECO:0007669"/>
    <property type="project" value="TreeGrafter"/>
</dbReference>
<feature type="domain" description="IFT52 central" evidence="1">
    <location>
        <begin position="263"/>
        <end position="341"/>
    </location>
</feature>
<dbReference type="CDD" id="cd23683">
    <property type="entry name" value="IFT52_CTD"/>
    <property type="match status" value="1"/>
</dbReference>
<organism evidence="3">
    <name type="scientific">Hexamita inflata</name>
    <dbReference type="NCBI Taxonomy" id="28002"/>
    <lineage>
        <taxon>Eukaryota</taxon>
        <taxon>Metamonada</taxon>
        <taxon>Diplomonadida</taxon>
        <taxon>Hexamitidae</taxon>
        <taxon>Hexamitinae</taxon>
        <taxon>Hexamita</taxon>
    </lineage>
</organism>
<dbReference type="GO" id="GO:0042073">
    <property type="term" value="P:intraciliary transport"/>
    <property type="evidence" value="ECO:0007669"/>
    <property type="project" value="TreeGrafter"/>
</dbReference>
<dbReference type="EMBL" id="CATOUU010000983">
    <property type="protein sequence ID" value="CAI9964961.1"/>
    <property type="molecule type" value="Genomic_DNA"/>
</dbReference>
<dbReference type="GO" id="GO:0060271">
    <property type="term" value="P:cilium assembly"/>
    <property type="evidence" value="ECO:0007669"/>
    <property type="project" value="TreeGrafter"/>
</dbReference>
<dbReference type="EMBL" id="CAXDID020000095">
    <property type="protein sequence ID" value="CAL6024386.1"/>
    <property type="molecule type" value="Genomic_DNA"/>
</dbReference>
<dbReference type="GO" id="GO:0005814">
    <property type="term" value="C:centriole"/>
    <property type="evidence" value="ECO:0007669"/>
    <property type="project" value="TreeGrafter"/>
</dbReference>
<sequence length="414" mass="46196">MADENKPKVVFLTAPGNEKLTLEQDFKVLARHLSFKFHVSSVDNLALISPNETIAISAGMDKLGNSDIEILKKHRAAGGSLFFMVPSANSPKISADLAGFLAKSGVSLIKYDAVIQQTYTPGLYHPTHVSINSQSFLNASLATKIEKQKQTEDVQTDLQIVYPNGCYFQIQQPAIPIISSGEGAFPVQQPILMCHELKESRMLLMGTAEAFNSEWIKKFDNKYLAETLFSYLAKFEEAPILNQQVKDTAILDEQSFVPDTQILSSNLRACLHQPDPLPEDFRDLLSIQEQKKQLLPQIVKLYEKMGFPKTEPILRLIKPSFERPTPPLVPAVHAPQLPEPPGCPQLELFDLDTELASDITRLTRLALMYKGAGDLEIFVKRAGEIFALNGTPKEILYQVLKVAVQFKKPDHRGK</sequence>
<proteinExistence type="predicted"/>
<dbReference type="Pfam" id="PF23352">
    <property type="entry name" value="IFT52_central"/>
    <property type="match status" value="1"/>
</dbReference>
<protein>
    <submittedName>
        <fullName evidence="3">Intraflagellar transport protein 52</fullName>
    </submittedName>
    <submittedName>
        <fullName evidence="4">Intraflagellar_transport protein 52</fullName>
    </submittedName>
</protein>
<dbReference type="InterPro" id="IPR055458">
    <property type="entry name" value="IFT52_GIFT"/>
</dbReference>
<evidence type="ECO:0000313" key="3">
    <source>
        <dbReference type="EMBL" id="CAI9964961.1"/>
    </source>
</evidence>
<dbReference type="EMBL" id="CAXDID020000092">
    <property type="protein sequence ID" value="CAL6022800.1"/>
    <property type="molecule type" value="Genomic_DNA"/>
</dbReference>
<reference evidence="4 6" key="2">
    <citation type="submission" date="2024-07" db="EMBL/GenBank/DDBJ databases">
        <authorList>
            <person name="Akdeniz Z."/>
        </authorList>
    </citation>
    <scope>NUCLEOTIDE SEQUENCE [LARGE SCALE GENOMIC DNA]</scope>
</reference>
<reference evidence="3" key="1">
    <citation type="submission" date="2023-06" db="EMBL/GenBank/DDBJ databases">
        <authorList>
            <person name="Kurt Z."/>
        </authorList>
    </citation>
    <scope>NUCLEOTIDE SEQUENCE</scope>
</reference>
<dbReference type="PANTHER" id="PTHR12969">
    <property type="entry name" value="NGD5/OSM-6/IFT52"/>
    <property type="match status" value="1"/>
</dbReference>
<evidence type="ECO:0000259" key="2">
    <source>
        <dbReference type="Pfam" id="PF23355"/>
    </source>
</evidence>